<feature type="domain" description="OTU" evidence="8">
    <location>
        <begin position="138"/>
        <end position="277"/>
    </location>
</feature>
<feature type="region of interest" description="Disordered" evidence="7">
    <location>
        <begin position="1"/>
        <end position="21"/>
    </location>
</feature>
<dbReference type="InterPro" id="IPR049772">
    <property type="entry name" value="OTU_OTUD6"/>
</dbReference>
<dbReference type="PANTHER" id="PTHR12419:SF10">
    <property type="entry name" value="DEUBIQUITINASE OTUD6B"/>
    <property type="match status" value="1"/>
</dbReference>
<evidence type="ECO:0000256" key="6">
    <source>
        <dbReference type="ARBA" id="ARBA00022807"/>
    </source>
</evidence>
<dbReference type="GO" id="GO:0006508">
    <property type="term" value="P:proteolysis"/>
    <property type="evidence" value="ECO:0007669"/>
    <property type="project" value="UniProtKB-KW"/>
</dbReference>
<keyword evidence="4" id="KW-0833">Ubl conjugation pathway</keyword>
<dbReference type="GO" id="GO:0004843">
    <property type="term" value="F:cysteine-type deubiquitinase activity"/>
    <property type="evidence" value="ECO:0007669"/>
    <property type="project" value="UniProtKB-EC"/>
</dbReference>
<keyword evidence="5" id="KW-0378">Hydrolase</keyword>
<dbReference type="InterPro" id="IPR003323">
    <property type="entry name" value="OTU_dom"/>
</dbReference>
<dbReference type="PANTHER" id="PTHR12419">
    <property type="entry name" value="OTU DOMAIN CONTAINING PROTEIN"/>
    <property type="match status" value="1"/>
</dbReference>
<evidence type="ECO:0000256" key="5">
    <source>
        <dbReference type="ARBA" id="ARBA00022801"/>
    </source>
</evidence>
<dbReference type="OrthoDB" id="415023at2759"/>
<dbReference type="Proteomes" id="UP000504629">
    <property type="component" value="Unplaced"/>
</dbReference>
<organism evidence="9 10">
    <name type="scientific">Bombyx mandarina</name>
    <name type="common">Wild silk moth</name>
    <name type="synonym">Wild silkworm</name>
    <dbReference type="NCBI Taxonomy" id="7092"/>
    <lineage>
        <taxon>Eukaryota</taxon>
        <taxon>Metazoa</taxon>
        <taxon>Ecdysozoa</taxon>
        <taxon>Arthropoda</taxon>
        <taxon>Hexapoda</taxon>
        <taxon>Insecta</taxon>
        <taxon>Pterygota</taxon>
        <taxon>Neoptera</taxon>
        <taxon>Endopterygota</taxon>
        <taxon>Lepidoptera</taxon>
        <taxon>Glossata</taxon>
        <taxon>Ditrysia</taxon>
        <taxon>Bombycoidea</taxon>
        <taxon>Bombycidae</taxon>
        <taxon>Bombycinae</taxon>
        <taxon>Bombyx</taxon>
    </lineage>
</organism>
<dbReference type="InterPro" id="IPR050704">
    <property type="entry name" value="Peptidase_C85-like"/>
</dbReference>
<evidence type="ECO:0000256" key="2">
    <source>
        <dbReference type="ARBA" id="ARBA00012759"/>
    </source>
</evidence>
<dbReference type="SUPFAM" id="SSF54001">
    <property type="entry name" value="Cysteine proteinases"/>
    <property type="match status" value="1"/>
</dbReference>
<keyword evidence="6" id="KW-0788">Thiol protease</keyword>
<keyword evidence="9" id="KW-1185">Reference proteome</keyword>
<reference evidence="10" key="1">
    <citation type="submission" date="2025-08" db="UniProtKB">
        <authorList>
            <consortium name="RefSeq"/>
        </authorList>
    </citation>
    <scope>IDENTIFICATION</scope>
    <source>
        <tissue evidence="10">Silk gland</tissue>
    </source>
</reference>
<dbReference type="GO" id="GO:0016579">
    <property type="term" value="P:protein deubiquitination"/>
    <property type="evidence" value="ECO:0007669"/>
    <property type="project" value="TreeGrafter"/>
</dbReference>
<dbReference type="InterPro" id="IPR038765">
    <property type="entry name" value="Papain-like_cys_pep_sf"/>
</dbReference>
<dbReference type="CDD" id="cd22761">
    <property type="entry name" value="OTU_OTUD6"/>
    <property type="match status" value="1"/>
</dbReference>
<dbReference type="RefSeq" id="XP_028037357.1">
    <property type="nucleotide sequence ID" value="XM_028181556.1"/>
</dbReference>
<protein>
    <recommendedName>
        <fullName evidence="2">ubiquitinyl hydrolase 1</fullName>
        <ecNumber evidence="2">3.4.19.12</ecNumber>
    </recommendedName>
</protein>
<evidence type="ECO:0000256" key="3">
    <source>
        <dbReference type="ARBA" id="ARBA00022670"/>
    </source>
</evidence>
<dbReference type="PROSITE" id="PS50802">
    <property type="entry name" value="OTU"/>
    <property type="match status" value="1"/>
</dbReference>
<feature type="compositionally biased region" description="Acidic residues" evidence="7">
    <location>
        <begin position="1"/>
        <end position="11"/>
    </location>
</feature>
<gene>
    <name evidence="10" type="primary">LOC114248344</name>
</gene>
<name>A0A6J2K8R3_BOMMA</name>
<evidence type="ECO:0000259" key="8">
    <source>
        <dbReference type="PROSITE" id="PS50802"/>
    </source>
</evidence>
<dbReference type="Pfam" id="PF02338">
    <property type="entry name" value="OTU"/>
    <property type="match status" value="1"/>
</dbReference>
<dbReference type="GeneID" id="114248344"/>
<dbReference type="Gene3D" id="3.90.70.80">
    <property type="match status" value="1"/>
</dbReference>
<dbReference type="AlphaFoldDB" id="A0A6J2K8R3"/>
<proteinExistence type="predicted"/>
<evidence type="ECO:0000313" key="10">
    <source>
        <dbReference type="RefSeq" id="XP_028037357.1"/>
    </source>
</evidence>
<dbReference type="KEGG" id="bman:114248344"/>
<comment type="catalytic activity">
    <reaction evidence="1">
        <text>Thiol-dependent hydrolysis of ester, thioester, amide, peptide and isopeptide bonds formed by the C-terminal Gly of ubiquitin (a 76-residue protein attached to proteins as an intracellular targeting signal).</text>
        <dbReference type="EC" id="3.4.19.12"/>
    </reaction>
</comment>
<evidence type="ECO:0000313" key="9">
    <source>
        <dbReference type="Proteomes" id="UP000504629"/>
    </source>
</evidence>
<dbReference type="FunFam" id="3.90.70.80:FF:000003">
    <property type="entry name" value="OTU domain-containing protein 6B"/>
    <property type="match status" value="1"/>
</dbReference>
<evidence type="ECO:0000256" key="4">
    <source>
        <dbReference type="ARBA" id="ARBA00022786"/>
    </source>
</evidence>
<evidence type="ECO:0000256" key="1">
    <source>
        <dbReference type="ARBA" id="ARBA00000707"/>
    </source>
</evidence>
<evidence type="ECO:0000256" key="7">
    <source>
        <dbReference type="SAM" id="MobiDB-lite"/>
    </source>
</evidence>
<sequence length="284" mass="33011">METEKEAEDVNSMEIRQRKEKKELQAQIQALKKVAKNDKTKKKDLAAEISRLESELEIRHNKEIMEAKLSSEHNLEPMVDETRVIKTKVSKAQRRRDKKSEQEKIREEEIKLQDKENVHGARNIEIQTITKRLEEKNLKIFAVPSDGDCLYKAVSHQLQLVKQETVSVDELREKVSNYIRDNKDDFKPFMCNPETLETLTDEEFEDYCHKIMNTKDWGGQLELRALSNILKCPINVIQAVGPDCIEQGTEFEGPPLIITYHRHMYSLGEHYNSTNLISVSENTS</sequence>
<keyword evidence="3" id="KW-0645">Protease</keyword>
<accession>A0A6J2K8R3</accession>
<dbReference type="EC" id="3.4.19.12" evidence="2"/>